<dbReference type="GO" id="GO:0003677">
    <property type="term" value="F:DNA binding"/>
    <property type="evidence" value="ECO:0007669"/>
    <property type="project" value="InterPro"/>
</dbReference>
<dbReference type="SMART" id="SM00427">
    <property type="entry name" value="H2B"/>
    <property type="match status" value="1"/>
</dbReference>
<sequence length="90" mass="10048">MSPKLSGNGAAKAVKTLQGEGNMDNYRVLKQVHTDNGFFSKVMSIITSFVNGVFQRIAKETSRIVKYNERTLVQPQVIDQTTNPLGLKYQ</sequence>
<dbReference type="PRINTS" id="PR00621">
    <property type="entry name" value="HISTONEH2B"/>
</dbReference>
<dbReference type="InterPro" id="IPR009072">
    <property type="entry name" value="Histone-fold"/>
</dbReference>
<dbReference type="GO" id="GO:0000786">
    <property type="term" value="C:nucleosome"/>
    <property type="evidence" value="ECO:0007669"/>
    <property type="project" value="InterPro"/>
</dbReference>
<keyword evidence="2" id="KW-1185">Reference proteome</keyword>
<name>A0A7E4ZQU5_PANRE</name>
<dbReference type="SUPFAM" id="SSF47113">
    <property type="entry name" value="Histone-fold"/>
    <property type="match status" value="1"/>
</dbReference>
<evidence type="ECO:0000313" key="2">
    <source>
        <dbReference type="Proteomes" id="UP000492821"/>
    </source>
</evidence>
<organism evidence="2 3">
    <name type="scientific">Panagrellus redivivus</name>
    <name type="common">Microworm</name>
    <dbReference type="NCBI Taxonomy" id="6233"/>
    <lineage>
        <taxon>Eukaryota</taxon>
        <taxon>Metazoa</taxon>
        <taxon>Ecdysozoa</taxon>
        <taxon>Nematoda</taxon>
        <taxon>Chromadorea</taxon>
        <taxon>Rhabditida</taxon>
        <taxon>Tylenchina</taxon>
        <taxon>Panagrolaimomorpha</taxon>
        <taxon>Panagrolaimoidea</taxon>
        <taxon>Panagrolaimidae</taxon>
        <taxon>Panagrellus</taxon>
    </lineage>
</organism>
<proteinExistence type="inferred from homology"/>
<comment type="similarity">
    <text evidence="1">Belongs to the histone H2B family.</text>
</comment>
<dbReference type="PANTHER" id="PTHR23428">
    <property type="entry name" value="HISTONE H2B"/>
    <property type="match status" value="1"/>
</dbReference>
<reference evidence="2" key="1">
    <citation type="journal article" date="2013" name="Genetics">
        <title>The draft genome and transcriptome of Panagrellus redivivus are shaped by the harsh demands of a free-living lifestyle.</title>
        <authorList>
            <person name="Srinivasan J."/>
            <person name="Dillman A.R."/>
            <person name="Macchietto M.G."/>
            <person name="Heikkinen L."/>
            <person name="Lakso M."/>
            <person name="Fracchia K.M."/>
            <person name="Antoshechkin I."/>
            <person name="Mortazavi A."/>
            <person name="Wong G."/>
            <person name="Sternberg P.W."/>
        </authorList>
    </citation>
    <scope>NUCLEOTIDE SEQUENCE [LARGE SCALE GENOMIC DNA]</scope>
    <source>
        <strain evidence="2">MT8872</strain>
    </source>
</reference>
<dbReference type="Gene3D" id="1.10.20.10">
    <property type="entry name" value="Histone, subunit A"/>
    <property type="match status" value="1"/>
</dbReference>
<dbReference type="GO" id="GO:0030527">
    <property type="term" value="F:structural constituent of chromatin"/>
    <property type="evidence" value="ECO:0007669"/>
    <property type="project" value="InterPro"/>
</dbReference>
<evidence type="ECO:0000256" key="1">
    <source>
        <dbReference type="ARBA" id="ARBA00006846"/>
    </source>
</evidence>
<accession>A0A7E4ZQU5</accession>
<dbReference type="InterPro" id="IPR000558">
    <property type="entry name" value="Histone_H2B"/>
</dbReference>
<dbReference type="GO" id="GO:0046982">
    <property type="term" value="F:protein heterodimerization activity"/>
    <property type="evidence" value="ECO:0007669"/>
    <property type="project" value="InterPro"/>
</dbReference>
<protein>
    <submittedName>
        <fullName evidence="3">Transposase</fullName>
    </submittedName>
</protein>
<evidence type="ECO:0000313" key="3">
    <source>
        <dbReference type="WBParaSite" id="Pan_g11956.t1"/>
    </source>
</evidence>
<dbReference type="Proteomes" id="UP000492821">
    <property type="component" value="Unassembled WGS sequence"/>
</dbReference>
<dbReference type="AlphaFoldDB" id="A0A7E4ZQU5"/>
<dbReference type="WBParaSite" id="Pan_g11956.t1">
    <property type="protein sequence ID" value="Pan_g11956.t1"/>
    <property type="gene ID" value="Pan_g11956"/>
</dbReference>
<reference evidence="3" key="2">
    <citation type="submission" date="2020-10" db="UniProtKB">
        <authorList>
            <consortium name="WormBaseParasite"/>
        </authorList>
    </citation>
    <scope>IDENTIFICATION</scope>
</reference>